<dbReference type="AlphaFoldDB" id="A0A6J4J7L6"/>
<protein>
    <submittedName>
        <fullName evidence="1">Uncharacterized protein</fullName>
    </submittedName>
</protein>
<proteinExistence type="predicted"/>
<dbReference type="EMBL" id="CADCTR010000904">
    <property type="protein sequence ID" value="CAA9271178.1"/>
    <property type="molecule type" value="Genomic_DNA"/>
</dbReference>
<reference evidence="1" key="1">
    <citation type="submission" date="2020-02" db="EMBL/GenBank/DDBJ databases">
        <authorList>
            <person name="Meier V. D."/>
        </authorList>
    </citation>
    <scope>NUCLEOTIDE SEQUENCE</scope>
    <source>
        <strain evidence="1">AVDCRST_MAG93</strain>
    </source>
</reference>
<feature type="non-terminal residue" evidence="1">
    <location>
        <position position="65"/>
    </location>
</feature>
<sequence length="65" mass="6768">CPYATGAHSGSVINSAPMQTHVTVNVGFSLARSKSNFDAPTPKIMVDNSQISSQPSCCDSRAVVV</sequence>
<feature type="non-terminal residue" evidence="1">
    <location>
        <position position="1"/>
    </location>
</feature>
<gene>
    <name evidence="1" type="ORF">AVDCRST_MAG93-2644</name>
</gene>
<evidence type="ECO:0000313" key="1">
    <source>
        <dbReference type="EMBL" id="CAA9271178.1"/>
    </source>
</evidence>
<name>A0A6J4J7L6_9CHLR</name>
<accession>A0A6J4J7L6</accession>
<organism evidence="1">
    <name type="scientific">uncultured Chloroflexia bacterium</name>
    <dbReference type="NCBI Taxonomy" id="1672391"/>
    <lineage>
        <taxon>Bacteria</taxon>
        <taxon>Bacillati</taxon>
        <taxon>Chloroflexota</taxon>
        <taxon>Chloroflexia</taxon>
        <taxon>environmental samples</taxon>
    </lineage>
</organism>